<evidence type="ECO:0000259" key="1">
    <source>
        <dbReference type="Pfam" id="PF04321"/>
    </source>
</evidence>
<dbReference type="Proteomes" id="UP000423396">
    <property type="component" value="Chromosome"/>
</dbReference>
<evidence type="ECO:0000313" key="2">
    <source>
        <dbReference type="EMBL" id="QGR18643.1"/>
    </source>
</evidence>
<gene>
    <name evidence="2" type="ORF">D1868_00600</name>
</gene>
<dbReference type="OrthoDB" id="4907at2157"/>
<dbReference type="Gene3D" id="3.40.50.720">
    <property type="entry name" value="NAD(P)-binding Rossmann-like Domain"/>
    <property type="match status" value="1"/>
</dbReference>
<dbReference type="RefSeq" id="WP_156004827.1">
    <property type="nucleotide sequence ID" value="NZ_CP045483.1"/>
</dbReference>
<name>A0A650CLM4_9CREN</name>
<organism evidence="2 3">
    <name type="scientific">Stygiolobus azoricus</name>
    <dbReference type="NCBI Taxonomy" id="41675"/>
    <lineage>
        <taxon>Archaea</taxon>
        <taxon>Thermoproteota</taxon>
        <taxon>Thermoprotei</taxon>
        <taxon>Sulfolobales</taxon>
        <taxon>Sulfolobaceae</taxon>
        <taxon>Stygiolobus</taxon>
    </lineage>
</organism>
<accession>A0A650CLM4</accession>
<dbReference type="KEGG" id="sazo:D1868_00600"/>
<dbReference type="InterPro" id="IPR036291">
    <property type="entry name" value="NAD(P)-bd_dom_sf"/>
</dbReference>
<feature type="domain" description="RmlD-like substrate binding" evidence="1">
    <location>
        <begin position="30"/>
        <end position="184"/>
    </location>
</feature>
<keyword evidence="3" id="KW-1185">Reference proteome</keyword>
<dbReference type="InterPro" id="IPR029903">
    <property type="entry name" value="RmlD-like-bd"/>
</dbReference>
<reference evidence="2 3" key="1">
    <citation type="submission" date="2019-10" db="EMBL/GenBank/DDBJ databases">
        <title>Genome Sequences from Six Type Strain Members of the Archaeal Family Sulfolobaceae: Acidianus ambivalens, Acidianus infernus, Metallosphaera prunae, Stygiolobus azoricus, Sulfolobus metallicus, and Sulfurisphaera ohwakuensis.</title>
        <authorList>
            <person name="Counts J.A."/>
            <person name="Kelly R.M."/>
        </authorList>
    </citation>
    <scope>NUCLEOTIDE SEQUENCE [LARGE SCALE GENOMIC DNA]</scope>
    <source>
        <strain evidence="2 3">FC6</strain>
    </source>
</reference>
<evidence type="ECO:0000313" key="3">
    <source>
        <dbReference type="Proteomes" id="UP000423396"/>
    </source>
</evidence>
<dbReference type="PANTHER" id="PTHR43242">
    <property type="entry name" value="NAD(P)-BINDING ROSSMANN-FOLD SUPERFAMILY PROTEIN"/>
    <property type="match status" value="1"/>
</dbReference>
<dbReference type="GeneID" id="42797531"/>
<dbReference type="EMBL" id="CP045483">
    <property type="protein sequence ID" value="QGR18643.1"/>
    <property type="molecule type" value="Genomic_DNA"/>
</dbReference>
<protein>
    <submittedName>
        <fullName evidence="2">Sugar nucleotide-binding protein</fullName>
    </submittedName>
</protein>
<proteinExistence type="predicted"/>
<dbReference type="Gene3D" id="3.90.25.10">
    <property type="entry name" value="UDP-galactose 4-epimerase, domain 1"/>
    <property type="match status" value="1"/>
</dbReference>
<dbReference type="PANTHER" id="PTHR43242:SF1">
    <property type="entry name" value="NAD(P)-BINDING ROSSMANN-FOLD SUPERFAMILY PROTEIN"/>
    <property type="match status" value="1"/>
</dbReference>
<dbReference type="Pfam" id="PF04321">
    <property type="entry name" value="RmlD_sub_bind"/>
    <property type="match status" value="1"/>
</dbReference>
<sequence>MLVGVTDEGELARSIAKYLKQVIIIDSPQRVIKERPNVVIHTFEVPYDEANRNPSAAWNINTWYSINVARSAHKVNSTNVFLSTFMVFDGKKGYYTETSTLNPLNYYGLSKLAGESGIMALGNYLVVRFGALYSTTYRGIFYPFVKGILRGRRVIKCNSNFYVSPITVEEASEIVSSLIKRGIKGVVNVGGKRKSMVEVCEQLGDMFNAKVVPFEGKYYDFSLDDWLLRGLGFTVRS</sequence>
<dbReference type="AlphaFoldDB" id="A0A650CLM4"/>
<dbReference type="SUPFAM" id="SSF51735">
    <property type="entry name" value="NAD(P)-binding Rossmann-fold domains"/>
    <property type="match status" value="1"/>
</dbReference>